<sequence length="146" mass="17265">MSRDRYFQLLRSLHFVDNNTPDPNGRLFKIRHVYDPFREAVKKNINLFECETGYVLDLLIYTGATTNIRQYKEELVKSGNIAMTLLFPYLNKGHKLYIDNRCSSPLLAQTLLENKINCCGTVKQNRKHMPKLKKKYSQRLHSIFFY</sequence>
<accession>A0A9P0L0I3</accession>
<organism evidence="2 3">
    <name type="scientific">Acanthoscelides obtectus</name>
    <name type="common">Bean weevil</name>
    <name type="synonym">Bruchus obtectus</name>
    <dbReference type="NCBI Taxonomy" id="200917"/>
    <lineage>
        <taxon>Eukaryota</taxon>
        <taxon>Metazoa</taxon>
        <taxon>Ecdysozoa</taxon>
        <taxon>Arthropoda</taxon>
        <taxon>Hexapoda</taxon>
        <taxon>Insecta</taxon>
        <taxon>Pterygota</taxon>
        <taxon>Neoptera</taxon>
        <taxon>Endopterygota</taxon>
        <taxon>Coleoptera</taxon>
        <taxon>Polyphaga</taxon>
        <taxon>Cucujiformia</taxon>
        <taxon>Chrysomeloidea</taxon>
        <taxon>Chrysomelidae</taxon>
        <taxon>Bruchinae</taxon>
        <taxon>Bruchini</taxon>
        <taxon>Acanthoscelides</taxon>
    </lineage>
</organism>
<dbReference type="EMBL" id="CAKOFQ010006982">
    <property type="protein sequence ID" value="CAH1985514.1"/>
    <property type="molecule type" value="Genomic_DNA"/>
</dbReference>
<dbReference type="OrthoDB" id="6146839at2759"/>
<proteinExistence type="predicted"/>
<dbReference type="PANTHER" id="PTHR46599:SF3">
    <property type="entry name" value="PIGGYBAC TRANSPOSABLE ELEMENT-DERIVED PROTEIN 4"/>
    <property type="match status" value="1"/>
</dbReference>
<protein>
    <recommendedName>
        <fullName evidence="1">PiggyBac transposable element-derived protein domain-containing protein</fullName>
    </recommendedName>
</protein>
<keyword evidence="3" id="KW-1185">Reference proteome</keyword>
<dbReference type="Proteomes" id="UP001152888">
    <property type="component" value="Unassembled WGS sequence"/>
</dbReference>
<reference evidence="2" key="1">
    <citation type="submission" date="2022-03" db="EMBL/GenBank/DDBJ databases">
        <authorList>
            <person name="Sayadi A."/>
        </authorList>
    </citation>
    <scope>NUCLEOTIDE SEQUENCE</scope>
</reference>
<name>A0A9P0L0I3_ACAOB</name>
<gene>
    <name evidence="2" type="ORF">ACAOBT_LOCUS16726</name>
</gene>
<dbReference type="AlphaFoldDB" id="A0A9P0L0I3"/>
<evidence type="ECO:0000313" key="3">
    <source>
        <dbReference type="Proteomes" id="UP001152888"/>
    </source>
</evidence>
<dbReference type="Pfam" id="PF13843">
    <property type="entry name" value="DDE_Tnp_1_7"/>
    <property type="match status" value="1"/>
</dbReference>
<evidence type="ECO:0000313" key="2">
    <source>
        <dbReference type="EMBL" id="CAH1985514.1"/>
    </source>
</evidence>
<dbReference type="InterPro" id="IPR029526">
    <property type="entry name" value="PGBD"/>
</dbReference>
<comment type="caution">
    <text evidence="2">The sequence shown here is derived from an EMBL/GenBank/DDBJ whole genome shotgun (WGS) entry which is preliminary data.</text>
</comment>
<feature type="domain" description="PiggyBac transposable element-derived protein" evidence="1">
    <location>
        <begin position="43"/>
        <end position="133"/>
    </location>
</feature>
<evidence type="ECO:0000259" key="1">
    <source>
        <dbReference type="Pfam" id="PF13843"/>
    </source>
</evidence>
<dbReference type="PANTHER" id="PTHR46599">
    <property type="entry name" value="PIGGYBAC TRANSPOSABLE ELEMENT-DERIVED PROTEIN 4"/>
    <property type="match status" value="1"/>
</dbReference>